<keyword evidence="3" id="KW-1185">Reference proteome</keyword>
<evidence type="ECO:0000256" key="1">
    <source>
        <dbReference type="SAM" id="MobiDB-lite"/>
    </source>
</evidence>
<feature type="compositionally biased region" description="Pro residues" evidence="1">
    <location>
        <begin position="1"/>
        <end position="11"/>
    </location>
</feature>
<evidence type="ECO:0000313" key="3">
    <source>
        <dbReference type="Proteomes" id="UP000578819"/>
    </source>
</evidence>
<proteinExistence type="predicted"/>
<dbReference type="AlphaFoldDB" id="A0A7W7SM72"/>
<feature type="region of interest" description="Disordered" evidence="1">
    <location>
        <begin position="1"/>
        <end position="23"/>
    </location>
</feature>
<dbReference type="EMBL" id="JACHJW010000001">
    <property type="protein sequence ID" value="MBB4957328.1"/>
    <property type="molecule type" value="Genomic_DNA"/>
</dbReference>
<organism evidence="2 3">
    <name type="scientific">Micromonospora polyrhachis</name>
    <dbReference type="NCBI Taxonomy" id="1282883"/>
    <lineage>
        <taxon>Bacteria</taxon>
        <taxon>Bacillati</taxon>
        <taxon>Actinomycetota</taxon>
        <taxon>Actinomycetes</taxon>
        <taxon>Micromonosporales</taxon>
        <taxon>Micromonosporaceae</taxon>
        <taxon>Micromonospora</taxon>
    </lineage>
</organism>
<reference evidence="2 3" key="1">
    <citation type="submission" date="2020-08" db="EMBL/GenBank/DDBJ databases">
        <title>Sequencing the genomes of 1000 actinobacteria strains.</title>
        <authorList>
            <person name="Klenk H.-P."/>
        </authorList>
    </citation>
    <scope>NUCLEOTIDE SEQUENCE [LARGE SCALE GENOMIC DNA]</scope>
    <source>
        <strain evidence="2 3">DSM 45886</strain>
    </source>
</reference>
<evidence type="ECO:0000313" key="2">
    <source>
        <dbReference type="EMBL" id="MBB4957328.1"/>
    </source>
</evidence>
<comment type="caution">
    <text evidence="2">The sequence shown here is derived from an EMBL/GenBank/DDBJ whole genome shotgun (WGS) entry which is preliminary data.</text>
</comment>
<gene>
    <name evidence="2" type="ORF">FHR38_001061</name>
</gene>
<accession>A0A7W7SM72</accession>
<dbReference type="Proteomes" id="UP000578819">
    <property type="component" value="Unassembled WGS sequence"/>
</dbReference>
<feature type="region of interest" description="Disordered" evidence="1">
    <location>
        <begin position="36"/>
        <end position="58"/>
    </location>
</feature>
<protein>
    <submittedName>
        <fullName evidence="2">Uncharacterized protein</fullName>
    </submittedName>
</protein>
<dbReference type="RefSeq" id="WP_184533253.1">
    <property type="nucleotide sequence ID" value="NZ_JACHJW010000001.1"/>
</dbReference>
<name>A0A7W7SM72_9ACTN</name>
<sequence>MATTNPGPPPQTSLGRPQDKRAEPVWSCALAEWIRGDDLPHPTYNDHTKYRLSDSDVR</sequence>